<accession>A0ABU2J8N8</accession>
<evidence type="ECO:0008006" key="5">
    <source>
        <dbReference type="Google" id="ProtNLM"/>
    </source>
</evidence>
<evidence type="ECO:0000313" key="4">
    <source>
        <dbReference type="Proteomes" id="UP001183176"/>
    </source>
</evidence>
<gene>
    <name evidence="3" type="ORF">RM423_08070</name>
</gene>
<keyword evidence="2" id="KW-0472">Membrane</keyword>
<dbReference type="EMBL" id="JAVREH010000007">
    <property type="protein sequence ID" value="MDT0261350.1"/>
    <property type="molecule type" value="Genomic_DNA"/>
</dbReference>
<evidence type="ECO:0000313" key="3">
    <source>
        <dbReference type="EMBL" id="MDT0261350.1"/>
    </source>
</evidence>
<reference evidence="4" key="1">
    <citation type="submission" date="2023-07" db="EMBL/GenBank/DDBJ databases">
        <title>30 novel species of actinomycetes from the DSMZ collection.</title>
        <authorList>
            <person name="Nouioui I."/>
        </authorList>
    </citation>
    <scope>NUCLEOTIDE SEQUENCE [LARGE SCALE GENOMIC DNA]</scope>
    <source>
        <strain evidence="4">DSM 44399</strain>
    </source>
</reference>
<comment type="caution">
    <text evidence="3">The sequence shown here is derived from an EMBL/GenBank/DDBJ whole genome shotgun (WGS) entry which is preliminary data.</text>
</comment>
<name>A0ABU2J8N8_9ACTN</name>
<keyword evidence="2" id="KW-1133">Transmembrane helix</keyword>
<feature type="region of interest" description="Disordered" evidence="1">
    <location>
        <begin position="1"/>
        <end position="25"/>
    </location>
</feature>
<feature type="transmembrane region" description="Helical" evidence="2">
    <location>
        <begin position="173"/>
        <end position="196"/>
    </location>
</feature>
<evidence type="ECO:0000256" key="1">
    <source>
        <dbReference type="SAM" id="MobiDB-lite"/>
    </source>
</evidence>
<keyword evidence="2" id="KW-0812">Transmembrane</keyword>
<keyword evidence="4" id="KW-1185">Reference proteome</keyword>
<protein>
    <recommendedName>
        <fullName evidence="5">DUF308 domain-containing protein</fullName>
    </recommendedName>
</protein>
<feature type="transmembrane region" description="Helical" evidence="2">
    <location>
        <begin position="202"/>
        <end position="220"/>
    </location>
</feature>
<organism evidence="3 4">
    <name type="scientific">Jatrophihabitans lederbergiae</name>
    <dbReference type="NCBI Taxonomy" id="3075547"/>
    <lineage>
        <taxon>Bacteria</taxon>
        <taxon>Bacillati</taxon>
        <taxon>Actinomycetota</taxon>
        <taxon>Actinomycetes</taxon>
        <taxon>Jatrophihabitantales</taxon>
        <taxon>Jatrophihabitantaceae</taxon>
        <taxon>Jatrophihabitans</taxon>
    </lineage>
</organism>
<evidence type="ECO:0000256" key="2">
    <source>
        <dbReference type="SAM" id="Phobius"/>
    </source>
</evidence>
<proteinExistence type="predicted"/>
<dbReference type="Proteomes" id="UP001183176">
    <property type="component" value="Unassembled WGS sequence"/>
</dbReference>
<sequence length="237" mass="25201">MPVPASGTDDVTLPSHRGRRDNGLDSEAFAPVADVDPRLADHLLDVLGLRDVPAYVEPTPANDPVTADRLYVAADQIAEARKVLTEIATELGIEVSQHRYRDRREPPPPDPLAGIDTDAAFAAIIAGMQDEDRPLFDPLTSPAVHAMGPAPQDSVDEVEHYVPPPPPPLPRPALPTAVAALVTLAGIIVIAFGYQLGLGSDVQFPLGVVLVLFGIGMLIFRLRPEPRDGSDDDGAVV</sequence>
<dbReference type="RefSeq" id="WP_311422506.1">
    <property type="nucleotide sequence ID" value="NZ_JAVREH010000007.1"/>
</dbReference>